<dbReference type="Pfam" id="PF01237">
    <property type="entry name" value="Oxysterol_BP"/>
    <property type="match status" value="2"/>
</dbReference>
<proteinExistence type="inferred from homology"/>
<protein>
    <submittedName>
        <fullName evidence="4">Oxysterol-binding protein-like protein 1</fullName>
    </submittedName>
</protein>
<dbReference type="PANTHER" id="PTHR10972:SF212">
    <property type="entry name" value="OXYSTEROL-BINDING PROTEIN-LIKE PROTEIN 1"/>
    <property type="match status" value="1"/>
</dbReference>
<gene>
    <name evidence="4" type="primary">obp1</name>
    <name evidence="4" type="ORF">LOC62_06G008629</name>
</gene>
<name>A0AAF0YE52_9TREE</name>
<feature type="region of interest" description="Disordered" evidence="3">
    <location>
        <begin position="172"/>
        <end position="222"/>
    </location>
</feature>
<dbReference type="Gene3D" id="2.40.160.120">
    <property type="match status" value="1"/>
</dbReference>
<evidence type="ECO:0000313" key="4">
    <source>
        <dbReference type="EMBL" id="WOO85130.1"/>
    </source>
</evidence>
<dbReference type="GO" id="GO:0032934">
    <property type="term" value="F:sterol binding"/>
    <property type="evidence" value="ECO:0007669"/>
    <property type="project" value="TreeGrafter"/>
</dbReference>
<dbReference type="SUPFAM" id="SSF144000">
    <property type="entry name" value="Oxysterol-binding protein-like"/>
    <property type="match status" value="1"/>
</dbReference>
<dbReference type="GO" id="GO:0016020">
    <property type="term" value="C:membrane"/>
    <property type="evidence" value="ECO:0007669"/>
    <property type="project" value="TreeGrafter"/>
</dbReference>
<feature type="compositionally biased region" description="Low complexity" evidence="3">
    <location>
        <begin position="197"/>
        <end position="212"/>
    </location>
</feature>
<dbReference type="PANTHER" id="PTHR10972">
    <property type="entry name" value="OXYSTEROL-BINDING PROTEIN-RELATED"/>
    <property type="match status" value="1"/>
</dbReference>
<dbReference type="InterPro" id="IPR000648">
    <property type="entry name" value="Oxysterol-bd"/>
</dbReference>
<dbReference type="RefSeq" id="XP_062631156.1">
    <property type="nucleotide sequence ID" value="XM_062775172.1"/>
</dbReference>
<evidence type="ECO:0000256" key="3">
    <source>
        <dbReference type="SAM" id="MobiDB-lite"/>
    </source>
</evidence>
<dbReference type="InterPro" id="IPR018494">
    <property type="entry name" value="Oxysterol-bd_CS"/>
</dbReference>
<accession>A0AAF0YE52</accession>
<evidence type="ECO:0000256" key="1">
    <source>
        <dbReference type="ARBA" id="ARBA00008842"/>
    </source>
</evidence>
<dbReference type="PROSITE" id="PS01013">
    <property type="entry name" value="OSBP"/>
    <property type="match status" value="1"/>
</dbReference>
<keyword evidence="5" id="KW-1185">Reference proteome</keyword>
<dbReference type="Proteomes" id="UP000827549">
    <property type="component" value="Chromosome 6"/>
</dbReference>
<evidence type="ECO:0000256" key="2">
    <source>
        <dbReference type="RuleBase" id="RU003844"/>
    </source>
</evidence>
<dbReference type="InterPro" id="IPR037239">
    <property type="entry name" value="OSBP_sf"/>
</dbReference>
<dbReference type="GeneID" id="87811793"/>
<dbReference type="EMBL" id="CP086719">
    <property type="protein sequence ID" value="WOO85130.1"/>
    <property type="molecule type" value="Genomic_DNA"/>
</dbReference>
<evidence type="ECO:0000313" key="5">
    <source>
        <dbReference type="Proteomes" id="UP000827549"/>
    </source>
</evidence>
<reference evidence="4" key="1">
    <citation type="submission" date="2023-10" db="EMBL/GenBank/DDBJ databases">
        <authorList>
            <person name="Noh H."/>
        </authorList>
    </citation>
    <scope>NUCLEOTIDE SEQUENCE</scope>
    <source>
        <strain evidence="4">DUCC4014</strain>
    </source>
</reference>
<dbReference type="AlphaFoldDB" id="A0AAF0YE52"/>
<feature type="region of interest" description="Disordered" evidence="3">
    <location>
        <begin position="1"/>
        <end position="44"/>
    </location>
</feature>
<comment type="similarity">
    <text evidence="1 2">Belongs to the OSBP family.</text>
</comment>
<dbReference type="Gene3D" id="6.10.140.1150">
    <property type="match status" value="1"/>
</dbReference>
<sequence length="540" mass="59729">MSATVAATYPRDHPRDSVPDTVPQQFTDDSGAPATLPDVGSGGEESKMKILLGLLKRLVGVKDVANLHDSRLSLPASLLEPIPNLEYWQYADRADIFAAIGDSSDDLERMLAVLRFCFSKDLKFIRARLGKTYNSTLGEHFRCSWRVPPLIVDKKTGAPIVRTHIHVPIPNEPAYGGQGGSGWSTPVLRAEDGGKGSETSSIKSASSKNGKSTKLPNPSTASFDMSSLRQVIPGPGDEVLPREPDAGVKESEKVTVVFLCEQTSHHPPVSAAYYYCPERGIEAVGIDHILARVSFPSVRLGPGTQNKGIFIRILRDGPGKGEEYQITHPEAQVNGILKGAYYGTMSDQVAVTVRGGDGATRLRVLLDYKDESWIGKPRFLVEGVIYRYKTGDEEAESWKKPKQVPSDKVVATLDGNWMKEIRYKLKGEKEWKVLLSLDELALIPKDVRPVEEQDARESRRLWDPVTVNLLAKNWGEATKQKQVIEQRQRDIAAKLKEDGKEHEIIYFESEYEDGRPRLTAEGKAAVDEEIARVTRTVASS</sequence>
<organism evidence="4 5">
    <name type="scientific">Vanrija pseudolonga</name>
    <dbReference type="NCBI Taxonomy" id="143232"/>
    <lineage>
        <taxon>Eukaryota</taxon>
        <taxon>Fungi</taxon>
        <taxon>Dikarya</taxon>
        <taxon>Basidiomycota</taxon>
        <taxon>Agaricomycotina</taxon>
        <taxon>Tremellomycetes</taxon>
        <taxon>Trichosporonales</taxon>
        <taxon>Trichosporonaceae</taxon>
        <taxon>Vanrija</taxon>
    </lineage>
</organism>
<dbReference type="GO" id="GO:0005829">
    <property type="term" value="C:cytosol"/>
    <property type="evidence" value="ECO:0007669"/>
    <property type="project" value="TreeGrafter"/>
</dbReference>